<keyword evidence="6 8" id="KW-1133">Transmembrane helix</keyword>
<feature type="transmembrane region" description="Helical" evidence="8">
    <location>
        <begin position="143"/>
        <end position="162"/>
    </location>
</feature>
<dbReference type="CDD" id="cd06579">
    <property type="entry name" value="TM_PBP1_transp_AraH_like"/>
    <property type="match status" value="1"/>
</dbReference>
<dbReference type="RefSeq" id="WP_167225546.1">
    <property type="nucleotide sequence ID" value="NZ_JAAQPH010000010.1"/>
</dbReference>
<keyword evidence="2" id="KW-0813">Transport</keyword>
<dbReference type="EMBL" id="JAAQPH010000010">
    <property type="protein sequence ID" value="NIA69686.1"/>
    <property type="molecule type" value="Genomic_DNA"/>
</dbReference>
<feature type="transmembrane region" description="Helical" evidence="8">
    <location>
        <begin position="182"/>
        <end position="203"/>
    </location>
</feature>
<evidence type="ECO:0000256" key="8">
    <source>
        <dbReference type="SAM" id="Phobius"/>
    </source>
</evidence>
<evidence type="ECO:0000256" key="4">
    <source>
        <dbReference type="ARBA" id="ARBA00022519"/>
    </source>
</evidence>
<evidence type="ECO:0000313" key="9">
    <source>
        <dbReference type="EMBL" id="NIA69686.1"/>
    </source>
</evidence>
<feature type="transmembrane region" description="Helical" evidence="8">
    <location>
        <begin position="111"/>
        <end position="131"/>
    </location>
</feature>
<evidence type="ECO:0000256" key="5">
    <source>
        <dbReference type="ARBA" id="ARBA00022692"/>
    </source>
</evidence>
<comment type="caution">
    <text evidence="9">The sequence shown here is derived from an EMBL/GenBank/DDBJ whole genome shotgun (WGS) entry which is preliminary data.</text>
</comment>
<evidence type="ECO:0000256" key="2">
    <source>
        <dbReference type="ARBA" id="ARBA00022448"/>
    </source>
</evidence>
<keyword evidence="5 8" id="KW-0812">Transmembrane</keyword>
<reference evidence="9" key="1">
    <citation type="submission" date="2020-03" db="EMBL/GenBank/DDBJ databases">
        <title>Genome of Pelagibius litoralis DSM 21314T.</title>
        <authorList>
            <person name="Wang G."/>
        </authorList>
    </citation>
    <scope>NUCLEOTIDE SEQUENCE</scope>
    <source>
        <strain evidence="9">DSM 21314</strain>
    </source>
</reference>
<proteinExistence type="predicted"/>
<evidence type="ECO:0000256" key="7">
    <source>
        <dbReference type="ARBA" id="ARBA00023136"/>
    </source>
</evidence>
<organism evidence="9 10">
    <name type="scientific">Pelagibius litoralis</name>
    <dbReference type="NCBI Taxonomy" id="374515"/>
    <lineage>
        <taxon>Bacteria</taxon>
        <taxon>Pseudomonadati</taxon>
        <taxon>Pseudomonadota</taxon>
        <taxon>Alphaproteobacteria</taxon>
        <taxon>Rhodospirillales</taxon>
        <taxon>Rhodovibrionaceae</taxon>
        <taxon>Pelagibius</taxon>
    </lineage>
</organism>
<dbReference type="InterPro" id="IPR001851">
    <property type="entry name" value="ABC_transp_permease"/>
</dbReference>
<evidence type="ECO:0000256" key="6">
    <source>
        <dbReference type="ARBA" id="ARBA00022989"/>
    </source>
</evidence>
<name>A0A967EYC2_9PROT</name>
<dbReference type="GO" id="GO:0022857">
    <property type="term" value="F:transmembrane transporter activity"/>
    <property type="evidence" value="ECO:0007669"/>
    <property type="project" value="InterPro"/>
</dbReference>
<feature type="transmembrane region" description="Helical" evidence="8">
    <location>
        <begin position="268"/>
        <end position="301"/>
    </location>
</feature>
<comment type="subcellular location">
    <subcellularLocation>
        <location evidence="1">Cell membrane</location>
        <topology evidence="1">Multi-pass membrane protein</topology>
    </subcellularLocation>
</comment>
<feature type="transmembrane region" description="Helical" evidence="8">
    <location>
        <begin position="313"/>
        <end position="332"/>
    </location>
</feature>
<keyword evidence="10" id="KW-1185">Reference proteome</keyword>
<keyword evidence="7 8" id="KW-0472">Membrane</keyword>
<keyword evidence="3" id="KW-1003">Cell membrane</keyword>
<evidence type="ECO:0000256" key="3">
    <source>
        <dbReference type="ARBA" id="ARBA00022475"/>
    </source>
</evidence>
<dbReference type="AlphaFoldDB" id="A0A967EYC2"/>
<accession>A0A967EYC2</accession>
<feature type="transmembrane region" description="Helical" evidence="8">
    <location>
        <begin position="34"/>
        <end position="53"/>
    </location>
</feature>
<feature type="transmembrane region" description="Helical" evidence="8">
    <location>
        <begin position="59"/>
        <end position="80"/>
    </location>
</feature>
<keyword evidence="4" id="KW-0997">Cell inner membrane</keyword>
<dbReference type="Proteomes" id="UP000761264">
    <property type="component" value="Unassembled WGS sequence"/>
</dbReference>
<evidence type="ECO:0000313" key="10">
    <source>
        <dbReference type="Proteomes" id="UP000761264"/>
    </source>
</evidence>
<gene>
    <name evidence="9" type="ORF">HBA54_13875</name>
</gene>
<dbReference type="Pfam" id="PF02653">
    <property type="entry name" value="BPD_transp_2"/>
    <property type="match status" value="1"/>
</dbReference>
<dbReference type="PANTHER" id="PTHR32196:SF21">
    <property type="entry name" value="ABC TRANSPORTER PERMEASE PROTEIN YPHD-RELATED"/>
    <property type="match status" value="1"/>
</dbReference>
<protein>
    <submittedName>
        <fullName evidence="9">ABC transporter permease</fullName>
    </submittedName>
</protein>
<dbReference type="PANTHER" id="PTHR32196">
    <property type="entry name" value="ABC TRANSPORTER PERMEASE PROTEIN YPHD-RELATED-RELATED"/>
    <property type="match status" value="1"/>
</dbReference>
<evidence type="ECO:0000256" key="1">
    <source>
        <dbReference type="ARBA" id="ARBA00004651"/>
    </source>
</evidence>
<dbReference type="GO" id="GO:0005886">
    <property type="term" value="C:plasma membrane"/>
    <property type="evidence" value="ECO:0007669"/>
    <property type="project" value="UniProtKB-SubCell"/>
</dbReference>
<sequence>MTDQNATTTKARQGALGGLRFDPKLIFATIIEKHLIWALLAALILIGLAMPGFMSTRNLVNVMWAAAPLGCMVLGLFFVILTGGLDLSLESTFALAPTVAVVVFTSTLAEYIWPGFAILLVPLLGALVGWVNGMFSVKLGVSAFLVTLGTLLIMRGIVIYLIPEGVYYLPDEITFLGKARLWGVLPVAVIVWIVLYILAFIAINYHRLGKDIFALGNNEEAAFIAGVNVSRTKVTCFAIAGMLASIGGLLEVGRLTSVVADMGEGDILMVFAGTILGGAALTGGAGTVGGIFAAVLVIAIIENLMNLYGVEPSIRQIVFGVILMCAIYLASLQGKLRNWRKD</sequence>